<dbReference type="InterPro" id="IPR013381">
    <property type="entry name" value="CRISPR-assoc_prot_Cse1"/>
</dbReference>
<evidence type="ECO:0000313" key="1">
    <source>
        <dbReference type="EMBL" id="RDH81981.1"/>
    </source>
</evidence>
<reference evidence="1 2" key="1">
    <citation type="journal article" date="2018" name="ISME J.">
        <title>Endosymbiont genomes yield clues of tubeworm success.</title>
        <authorList>
            <person name="Li Y."/>
            <person name="Liles M.R."/>
            <person name="Halanych K.M."/>
        </authorList>
    </citation>
    <scope>NUCLEOTIDE SEQUENCE [LARGE SCALE GENOMIC DNA]</scope>
    <source>
        <strain evidence="1">A1462</strain>
    </source>
</reference>
<gene>
    <name evidence="1" type="primary">casA</name>
    <name evidence="1" type="ORF">DIZ78_16210</name>
</gene>
<proteinExistence type="predicted"/>
<comment type="caution">
    <text evidence="1">The sequence shown here is derived from an EMBL/GenBank/DDBJ whole genome shotgun (WGS) entry which is preliminary data.</text>
</comment>
<dbReference type="CDD" id="cd09729">
    <property type="entry name" value="Cse1_I-E"/>
    <property type="match status" value="1"/>
</dbReference>
<dbReference type="NCBIfam" id="TIGR02547">
    <property type="entry name" value="casA_cse1"/>
    <property type="match status" value="1"/>
</dbReference>
<name>A0A370DAS7_9GAMM</name>
<dbReference type="Proteomes" id="UP000254771">
    <property type="component" value="Unassembled WGS sequence"/>
</dbReference>
<dbReference type="EMBL" id="QFXE01000021">
    <property type="protein sequence ID" value="RDH81981.1"/>
    <property type="molecule type" value="Genomic_DNA"/>
</dbReference>
<keyword evidence="2" id="KW-1185">Reference proteome</keyword>
<sequence length="528" mass="59467">MNLLEDKWLSVRTTQGEIYIAPWEISDPDVLALAAPRPDFNGALLQFLIGLLQTACPPDDNNHWGEWLENPPASGELKQLFQPYSPAFNLDGEGPAFMQDYNPLEGEPKPIANLLIDAPGAQTQKQNADHFIKRGGIEKLCPSCAVTALFTLQTNAPSGGAGHRTSLRGGGPLTSLIVLDTQHGADNNQSLDQTLWRSCWLNALNKTDLATLSGNTDLSNPAATFPWMANTRTSEPKTGQATYSQDAYPLQMFWGMPRRIRLDWKQTTGGNCGLCNQESDRLVSQYTTQNYGINYEGPWQHPLSPHIDNKDGLALPQHAQPGGLQYKHWLGLVSDNAHNHPAKVVKSFLEGRQLQNEQLLIRTFGYDMDNMKARCWYESTFPLFMLDADIRGQFNETAEILIETATGVASMTRSCIKEAWFKRPGDAKGDTNFLQEAFFSHTENAFFTALKTLKDQLDRDQTETQILREWHRTLCDSAFQLFDYWTSRGDFETVNPRRIATAHKKLKNWLYSKKLKEKLQLNNKEKAA</sequence>
<accession>A0A370DAS7</accession>
<protein>
    <submittedName>
        <fullName evidence="1">Type I-E CRISPR-associated protein Cse1/CasA</fullName>
    </submittedName>
</protein>
<dbReference type="AlphaFoldDB" id="A0A370DAS7"/>
<dbReference type="Pfam" id="PF09481">
    <property type="entry name" value="CRISPR_Cse1"/>
    <property type="match status" value="1"/>
</dbReference>
<evidence type="ECO:0000313" key="2">
    <source>
        <dbReference type="Proteomes" id="UP000254771"/>
    </source>
</evidence>
<organism evidence="1 2">
    <name type="scientific">endosymbiont of Escarpia spicata</name>
    <dbReference type="NCBI Taxonomy" id="2200908"/>
    <lineage>
        <taxon>Bacteria</taxon>
        <taxon>Pseudomonadati</taxon>
        <taxon>Pseudomonadota</taxon>
        <taxon>Gammaproteobacteria</taxon>
        <taxon>sulfur-oxidizing symbionts</taxon>
    </lineage>
</organism>